<evidence type="ECO:0000313" key="2">
    <source>
        <dbReference type="Proteomes" id="UP000053257"/>
    </source>
</evidence>
<dbReference type="EMBL" id="KN840467">
    <property type="protein sequence ID" value="KIP09321.1"/>
    <property type="molecule type" value="Genomic_DNA"/>
</dbReference>
<protein>
    <submittedName>
        <fullName evidence="1">Uncharacterized protein</fullName>
    </submittedName>
</protein>
<dbReference type="AlphaFoldDB" id="A0A0C3S285"/>
<name>A0A0C3S285_PHLG1</name>
<proteinExistence type="predicted"/>
<dbReference type="HOGENOM" id="CLU_2307067_0_0_1"/>
<keyword evidence="2" id="KW-1185">Reference proteome</keyword>
<gene>
    <name evidence="1" type="ORF">PHLGIDRAFT_333137</name>
</gene>
<dbReference type="Proteomes" id="UP000053257">
    <property type="component" value="Unassembled WGS sequence"/>
</dbReference>
<evidence type="ECO:0000313" key="1">
    <source>
        <dbReference type="EMBL" id="KIP09321.1"/>
    </source>
</evidence>
<organism evidence="1 2">
    <name type="scientific">Phlebiopsis gigantea (strain 11061_1 CR5-6)</name>
    <name type="common">White-rot fungus</name>
    <name type="synonym">Peniophora gigantea</name>
    <dbReference type="NCBI Taxonomy" id="745531"/>
    <lineage>
        <taxon>Eukaryota</taxon>
        <taxon>Fungi</taxon>
        <taxon>Dikarya</taxon>
        <taxon>Basidiomycota</taxon>
        <taxon>Agaricomycotina</taxon>
        <taxon>Agaricomycetes</taxon>
        <taxon>Polyporales</taxon>
        <taxon>Phanerochaetaceae</taxon>
        <taxon>Phlebiopsis</taxon>
    </lineage>
</organism>
<reference evidence="1 2" key="1">
    <citation type="journal article" date="2014" name="PLoS Genet.">
        <title>Analysis of the Phlebiopsis gigantea genome, transcriptome and secretome provides insight into its pioneer colonization strategies of wood.</title>
        <authorList>
            <person name="Hori C."/>
            <person name="Ishida T."/>
            <person name="Igarashi K."/>
            <person name="Samejima M."/>
            <person name="Suzuki H."/>
            <person name="Master E."/>
            <person name="Ferreira P."/>
            <person name="Ruiz-Duenas F.J."/>
            <person name="Held B."/>
            <person name="Canessa P."/>
            <person name="Larrondo L.F."/>
            <person name="Schmoll M."/>
            <person name="Druzhinina I.S."/>
            <person name="Kubicek C.P."/>
            <person name="Gaskell J.A."/>
            <person name="Kersten P."/>
            <person name="St John F."/>
            <person name="Glasner J."/>
            <person name="Sabat G."/>
            <person name="Splinter BonDurant S."/>
            <person name="Syed K."/>
            <person name="Yadav J."/>
            <person name="Mgbeahuruike A.C."/>
            <person name="Kovalchuk A."/>
            <person name="Asiegbu F.O."/>
            <person name="Lackner G."/>
            <person name="Hoffmeister D."/>
            <person name="Rencoret J."/>
            <person name="Gutierrez A."/>
            <person name="Sun H."/>
            <person name="Lindquist E."/>
            <person name="Barry K."/>
            <person name="Riley R."/>
            <person name="Grigoriev I.V."/>
            <person name="Henrissat B."/>
            <person name="Kues U."/>
            <person name="Berka R.M."/>
            <person name="Martinez A.T."/>
            <person name="Covert S.F."/>
            <person name="Blanchette R.A."/>
            <person name="Cullen D."/>
        </authorList>
    </citation>
    <scope>NUCLEOTIDE SEQUENCE [LARGE SCALE GENOMIC DNA]</scope>
    <source>
        <strain evidence="1 2">11061_1 CR5-6</strain>
    </source>
</reference>
<accession>A0A0C3S285</accession>
<sequence length="100" mass="11045">MCLYVSTNTPRSSGYRCCVPHGSWQVLVPAVRPRLVDVCSYAGSIKSGRWIFGQGTQSARLPPPLQKTTKSRCASSLPCLLCLLWPSQPLLPLRLSSRRT</sequence>